<gene>
    <name evidence="2" type="ORF">RJ641_028660</name>
</gene>
<feature type="compositionally biased region" description="Basic residues" evidence="1">
    <location>
        <begin position="378"/>
        <end position="390"/>
    </location>
</feature>
<dbReference type="PANTHER" id="PTHR36740">
    <property type="entry name" value="PRC DOMAIN-CONTAINING PROTEIN"/>
    <property type="match status" value="1"/>
</dbReference>
<dbReference type="PANTHER" id="PTHR36740:SF1">
    <property type="entry name" value="PRC-BARREL DOMAIN-CONTAINING PROTEIN"/>
    <property type="match status" value="1"/>
</dbReference>
<proteinExistence type="predicted"/>
<feature type="region of interest" description="Disordered" evidence="1">
    <location>
        <begin position="365"/>
        <end position="407"/>
    </location>
</feature>
<feature type="region of interest" description="Disordered" evidence="1">
    <location>
        <begin position="26"/>
        <end position="49"/>
    </location>
</feature>
<evidence type="ECO:0000313" key="3">
    <source>
        <dbReference type="Proteomes" id="UP001370490"/>
    </source>
</evidence>
<accession>A0AAN8VYQ8</accession>
<dbReference type="Proteomes" id="UP001370490">
    <property type="component" value="Unassembled WGS sequence"/>
</dbReference>
<evidence type="ECO:0000313" key="2">
    <source>
        <dbReference type="EMBL" id="KAK6943283.1"/>
    </source>
</evidence>
<name>A0AAN8VYQ8_9MAGN</name>
<feature type="compositionally biased region" description="Acidic residues" evidence="1">
    <location>
        <begin position="396"/>
        <end position="407"/>
    </location>
</feature>
<dbReference type="PROSITE" id="PS50096">
    <property type="entry name" value="IQ"/>
    <property type="match status" value="1"/>
</dbReference>
<keyword evidence="3" id="KW-1185">Reference proteome</keyword>
<comment type="caution">
    <text evidence="2">The sequence shown here is derived from an EMBL/GenBank/DDBJ whole genome shotgun (WGS) entry which is preliminary data.</text>
</comment>
<evidence type="ECO:0000256" key="1">
    <source>
        <dbReference type="SAM" id="MobiDB-lite"/>
    </source>
</evidence>
<reference evidence="2 3" key="1">
    <citation type="submission" date="2023-12" db="EMBL/GenBank/DDBJ databases">
        <title>A high-quality genome assembly for Dillenia turbinata (Dilleniales).</title>
        <authorList>
            <person name="Chanderbali A."/>
        </authorList>
    </citation>
    <scope>NUCLEOTIDE SEQUENCE [LARGE SCALE GENOMIC DNA]</scope>
    <source>
        <strain evidence="2">LSX21</strain>
        <tissue evidence="2">Leaf</tissue>
    </source>
</reference>
<protein>
    <submittedName>
        <fullName evidence="2">Uncharacterized protein</fullName>
    </submittedName>
</protein>
<feature type="compositionally biased region" description="Basic and acidic residues" evidence="1">
    <location>
        <begin position="366"/>
        <end position="377"/>
    </location>
</feature>
<sequence length="407" mass="46302">MMCECVPSTLSLSLSFYTGLTESNWNRTSRRGNAHPPPHRYPVPTSSSSSLSYHSSKCFVVTPNSSMLGSRDYDFYGELGFKESKKDLFEPMEIRHQNDSKLAEDLEAEATEGLSPKVEESAKSNGGLGFRRGRQIIKRSSMIAKQVISIQSALCLGFVSQLWVDTNSWILVTVEVRPTLLLGEAERFLLEDVGQVGDVVLVQDECVLEKEFKTAGMETLYVCLHIQQENASFRDWGESSLLWGVLTVKVKVQVLLWFLVPYEVSVSVRCRVQCHNTKTTQYWEGAWIHLQYQLGLWRHLSSIHSDGPSFHQVCTYALFVKDVLEVVSDKVVVHENAASRVQRLTKGFLAAQNARIPLEEDTEISDMERQSLQDRNRCGKKRSSRKKFKSNARDSEENDWELPMDYL</sequence>
<organism evidence="2 3">
    <name type="scientific">Dillenia turbinata</name>
    <dbReference type="NCBI Taxonomy" id="194707"/>
    <lineage>
        <taxon>Eukaryota</taxon>
        <taxon>Viridiplantae</taxon>
        <taxon>Streptophyta</taxon>
        <taxon>Embryophyta</taxon>
        <taxon>Tracheophyta</taxon>
        <taxon>Spermatophyta</taxon>
        <taxon>Magnoliopsida</taxon>
        <taxon>eudicotyledons</taxon>
        <taxon>Gunneridae</taxon>
        <taxon>Pentapetalae</taxon>
        <taxon>Dilleniales</taxon>
        <taxon>Dilleniaceae</taxon>
        <taxon>Dillenia</taxon>
    </lineage>
</organism>
<dbReference type="AlphaFoldDB" id="A0AAN8VYQ8"/>
<dbReference type="EMBL" id="JBAMMX010000004">
    <property type="protein sequence ID" value="KAK6943283.1"/>
    <property type="molecule type" value="Genomic_DNA"/>
</dbReference>